<dbReference type="Gramene" id="AET7Gv20121200.15">
    <property type="protein sequence ID" value="AET7Gv20121200.15"/>
    <property type="gene ID" value="AET7Gv20121200"/>
</dbReference>
<reference evidence="3" key="3">
    <citation type="journal article" date="2017" name="Nature">
        <title>Genome sequence of the progenitor of the wheat D genome Aegilops tauschii.</title>
        <authorList>
            <person name="Luo M.C."/>
            <person name="Gu Y.Q."/>
            <person name="Puiu D."/>
            <person name="Wang H."/>
            <person name="Twardziok S.O."/>
            <person name="Deal K.R."/>
            <person name="Huo N."/>
            <person name="Zhu T."/>
            <person name="Wang L."/>
            <person name="Wang Y."/>
            <person name="McGuire P.E."/>
            <person name="Liu S."/>
            <person name="Long H."/>
            <person name="Ramasamy R.K."/>
            <person name="Rodriguez J.C."/>
            <person name="Van S.L."/>
            <person name="Yuan L."/>
            <person name="Wang Z."/>
            <person name="Xia Z."/>
            <person name="Xiao L."/>
            <person name="Anderson O.D."/>
            <person name="Ouyang S."/>
            <person name="Liang Y."/>
            <person name="Zimin A.V."/>
            <person name="Pertea G."/>
            <person name="Qi P."/>
            <person name="Bennetzen J.L."/>
            <person name="Dai X."/>
            <person name="Dawson M.W."/>
            <person name="Muller H.G."/>
            <person name="Kugler K."/>
            <person name="Rivarola-Duarte L."/>
            <person name="Spannagl M."/>
            <person name="Mayer K.F.X."/>
            <person name="Lu F.H."/>
            <person name="Bevan M.W."/>
            <person name="Leroy P."/>
            <person name="Li P."/>
            <person name="You F.M."/>
            <person name="Sun Q."/>
            <person name="Liu Z."/>
            <person name="Lyons E."/>
            <person name="Wicker T."/>
            <person name="Salzberg S.L."/>
            <person name="Devos K.M."/>
            <person name="Dvorak J."/>
        </authorList>
    </citation>
    <scope>NUCLEOTIDE SEQUENCE [LARGE SCALE GENOMIC DNA]</scope>
    <source>
        <strain evidence="3">cv. AL8/78</strain>
    </source>
</reference>
<protein>
    <recommendedName>
        <fullName evidence="2">GST N-terminal domain-containing protein</fullName>
    </recommendedName>
</protein>
<dbReference type="EnsemblPlants" id="AET7Gv20121200.15">
    <property type="protein sequence ID" value="AET7Gv20121200.15"/>
    <property type="gene ID" value="AET7Gv20121200"/>
</dbReference>
<dbReference type="Pfam" id="PF13417">
    <property type="entry name" value="GST_N_3"/>
    <property type="match status" value="1"/>
</dbReference>
<feature type="region of interest" description="Disordered" evidence="1">
    <location>
        <begin position="33"/>
        <end position="65"/>
    </location>
</feature>
<feature type="domain" description="GST N-terminal" evidence="2">
    <location>
        <begin position="145"/>
        <end position="196"/>
    </location>
</feature>
<dbReference type="EnsemblPlants" id="AET7Gv20121200.22">
    <property type="protein sequence ID" value="AET7Gv20121200.22"/>
    <property type="gene ID" value="AET7Gv20121200"/>
</dbReference>
<evidence type="ECO:0000313" key="4">
    <source>
        <dbReference type="Proteomes" id="UP000015105"/>
    </source>
</evidence>
<reference evidence="3" key="4">
    <citation type="submission" date="2019-03" db="UniProtKB">
        <authorList>
            <consortium name="EnsemblPlants"/>
        </authorList>
    </citation>
    <scope>IDENTIFICATION</scope>
</reference>
<dbReference type="PANTHER" id="PTHR45288:SF6">
    <property type="entry name" value="GST N-TERMINAL DOMAIN-CONTAINING PROTEIN"/>
    <property type="match status" value="1"/>
</dbReference>
<reference evidence="4" key="1">
    <citation type="journal article" date="2014" name="Science">
        <title>Ancient hybridizations among the ancestral genomes of bread wheat.</title>
        <authorList>
            <consortium name="International Wheat Genome Sequencing Consortium,"/>
            <person name="Marcussen T."/>
            <person name="Sandve S.R."/>
            <person name="Heier L."/>
            <person name="Spannagl M."/>
            <person name="Pfeifer M."/>
            <person name="Jakobsen K.S."/>
            <person name="Wulff B.B."/>
            <person name="Steuernagel B."/>
            <person name="Mayer K.F."/>
            <person name="Olsen O.A."/>
        </authorList>
    </citation>
    <scope>NUCLEOTIDE SEQUENCE [LARGE SCALE GENOMIC DNA]</scope>
    <source>
        <strain evidence="4">cv. AL8/78</strain>
    </source>
</reference>
<dbReference type="PANTHER" id="PTHR45288">
    <property type="entry name" value="THIOREDOXIN FAMILY PROTEIN"/>
    <property type="match status" value="1"/>
</dbReference>
<reference evidence="3" key="5">
    <citation type="journal article" date="2021" name="G3 (Bethesda)">
        <title>Aegilops tauschii genome assembly Aet v5.0 features greater sequence contiguity and improved annotation.</title>
        <authorList>
            <person name="Wang L."/>
            <person name="Zhu T."/>
            <person name="Rodriguez J.C."/>
            <person name="Deal K.R."/>
            <person name="Dubcovsky J."/>
            <person name="McGuire P.E."/>
            <person name="Lux T."/>
            <person name="Spannagl M."/>
            <person name="Mayer K.F.X."/>
            <person name="Baldrich P."/>
            <person name="Meyers B.C."/>
            <person name="Huo N."/>
            <person name="Gu Y.Q."/>
            <person name="Zhou H."/>
            <person name="Devos K.M."/>
            <person name="Bennetzen J.L."/>
            <person name="Unver T."/>
            <person name="Budak H."/>
            <person name="Gulick P.J."/>
            <person name="Galiba G."/>
            <person name="Kalapos B."/>
            <person name="Nelson D.R."/>
            <person name="Li P."/>
            <person name="You F.M."/>
            <person name="Luo M.C."/>
            <person name="Dvorak J."/>
        </authorList>
    </citation>
    <scope>NUCLEOTIDE SEQUENCE [LARGE SCALE GENOMIC DNA]</scope>
    <source>
        <strain evidence="3">cv. AL8/78</strain>
    </source>
</reference>
<dbReference type="InterPro" id="IPR036249">
    <property type="entry name" value="Thioredoxin-like_sf"/>
</dbReference>
<dbReference type="GO" id="GO:0009507">
    <property type="term" value="C:chloroplast"/>
    <property type="evidence" value="ECO:0007669"/>
    <property type="project" value="TreeGrafter"/>
</dbReference>
<dbReference type="Proteomes" id="UP000015105">
    <property type="component" value="Chromosome 7D"/>
</dbReference>
<evidence type="ECO:0000259" key="2">
    <source>
        <dbReference type="Pfam" id="PF13417"/>
    </source>
</evidence>
<evidence type="ECO:0000313" key="3">
    <source>
        <dbReference type="EnsemblPlants" id="AET7Gv20121200.22"/>
    </source>
</evidence>
<sequence>MATAALRFPPLLSSRATPTTTAATFTRRTSSATLRVAAQPESAPASTSTSVSDEPPEFSPPAGFAPPVPRRLAIKEGQLGSIAGAALAVPFRLGTGLFVQGYSVSLVSADKIPADQYSLEFLGLKVRETSKIDQCRRPEKPIEIYEFEGCPFCRKVREMVAVLDLDVLFYPCPQKGPTFRPKVLEMGGKKQFPYMVCKNSSPNLLFLRLYEIATSFNFTYLHNIIYVLCLANKHDCSRITIIQYSLCSENPKWKKFLVCAKSIFFMFDQVYGQVY</sequence>
<dbReference type="Gene3D" id="3.40.30.10">
    <property type="entry name" value="Glutaredoxin"/>
    <property type="match status" value="1"/>
</dbReference>
<name>A0A453QHD5_AEGTS</name>
<evidence type="ECO:0000256" key="1">
    <source>
        <dbReference type="SAM" id="MobiDB-lite"/>
    </source>
</evidence>
<dbReference type="Gramene" id="AET7Gv20121200.22">
    <property type="protein sequence ID" value="AET7Gv20121200.22"/>
    <property type="gene ID" value="AET7Gv20121200"/>
</dbReference>
<keyword evidence="4" id="KW-1185">Reference proteome</keyword>
<dbReference type="InterPro" id="IPR004045">
    <property type="entry name" value="Glutathione_S-Trfase_N"/>
</dbReference>
<accession>A0A453QHD5</accession>
<reference evidence="4" key="2">
    <citation type="journal article" date="2017" name="Nat. Plants">
        <title>The Aegilops tauschii genome reveals multiple impacts of transposons.</title>
        <authorList>
            <person name="Zhao G."/>
            <person name="Zou C."/>
            <person name="Li K."/>
            <person name="Wang K."/>
            <person name="Li T."/>
            <person name="Gao L."/>
            <person name="Zhang X."/>
            <person name="Wang H."/>
            <person name="Yang Z."/>
            <person name="Liu X."/>
            <person name="Jiang W."/>
            <person name="Mao L."/>
            <person name="Kong X."/>
            <person name="Jiao Y."/>
            <person name="Jia J."/>
        </authorList>
    </citation>
    <scope>NUCLEOTIDE SEQUENCE [LARGE SCALE GENOMIC DNA]</scope>
    <source>
        <strain evidence="4">cv. AL8/78</strain>
    </source>
</reference>
<dbReference type="SUPFAM" id="SSF52833">
    <property type="entry name" value="Thioredoxin-like"/>
    <property type="match status" value="1"/>
</dbReference>
<proteinExistence type="predicted"/>
<dbReference type="AlphaFoldDB" id="A0A453QHD5"/>
<organism evidence="3 4">
    <name type="scientific">Aegilops tauschii subsp. strangulata</name>
    <name type="common">Goatgrass</name>
    <dbReference type="NCBI Taxonomy" id="200361"/>
    <lineage>
        <taxon>Eukaryota</taxon>
        <taxon>Viridiplantae</taxon>
        <taxon>Streptophyta</taxon>
        <taxon>Embryophyta</taxon>
        <taxon>Tracheophyta</taxon>
        <taxon>Spermatophyta</taxon>
        <taxon>Magnoliopsida</taxon>
        <taxon>Liliopsida</taxon>
        <taxon>Poales</taxon>
        <taxon>Poaceae</taxon>
        <taxon>BOP clade</taxon>
        <taxon>Pooideae</taxon>
        <taxon>Triticodae</taxon>
        <taxon>Triticeae</taxon>
        <taxon>Triticinae</taxon>
        <taxon>Aegilops</taxon>
    </lineage>
</organism>